<dbReference type="InterPro" id="IPR001509">
    <property type="entry name" value="Epimerase_deHydtase"/>
</dbReference>
<dbReference type="OrthoDB" id="9798632at2"/>
<name>A0A066UNU5_9GAMM</name>
<dbReference type="Proteomes" id="UP000035860">
    <property type="component" value="Unassembled WGS sequence"/>
</dbReference>
<keyword evidence="5" id="KW-1185">Reference proteome</keyword>
<sequence length="236" mass="26284">MKRKAIIIGGSGRVGQALVRELSALYDTLIIITRTQPRSISENMHVYHVNNFDALEDTIASMPIGADTDAFSCLGAAKKDTASQDEFYQVNVLFNIAFAKACRDKGVSRFFYLSKAGVESAGKDAELIAKADVEYYLKTLKFDDVTVFRLHKLSPAKEKLSLKTAGKLSLNLAKNTIGAIIPFDKTKMLMPKRVAAAMSLAAYRLNLRSKYRTNEENFHVISHDKMCAMTEKQTHH</sequence>
<organism evidence="4 5">
    <name type="scientific">Moraxella bovoculi 237</name>
    <dbReference type="NCBI Taxonomy" id="743974"/>
    <lineage>
        <taxon>Bacteria</taxon>
        <taxon>Pseudomonadati</taxon>
        <taxon>Pseudomonadota</taxon>
        <taxon>Gammaproteobacteria</taxon>
        <taxon>Moraxellales</taxon>
        <taxon>Moraxellaceae</taxon>
        <taxon>Moraxella</taxon>
    </lineage>
</organism>
<dbReference type="GO" id="GO:0016020">
    <property type="term" value="C:membrane"/>
    <property type="evidence" value="ECO:0007669"/>
    <property type="project" value="UniProtKB-SubCell"/>
</dbReference>
<dbReference type="PANTHER" id="PTHR14097:SF7">
    <property type="entry name" value="OXIDOREDUCTASE HTATIP2"/>
    <property type="match status" value="1"/>
</dbReference>
<dbReference type="GeneID" id="301975383"/>
<comment type="caution">
    <text evidence="4">The sequence shown here is derived from an EMBL/GenBank/DDBJ whole genome shotgun (WGS) entry which is preliminary data.</text>
</comment>
<evidence type="ECO:0000256" key="2">
    <source>
        <dbReference type="ARBA" id="ARBA00023136"/>
    </source>
</evidence>
<dbReference type="Gene3D" id="3.40.50.720">
    <property type="entry name" value="NAD(P)-binding Rossmann-like Domain"/>
    <property type="match status" value="1"/>
</dbReference>
<dbReference type="SUPFAM" id="SSF51735">
    <property type="entry name" value="NAD(P)-binding Rossmann-fold domains"/>
    <property type="match status" value="1"/>
</dbReference>
<evidence type="ECO:0000313" key="4">
    <source>
        <dbReference type="EMBL" id="KDN25888.1"/>
    </source>
</evidence>
<comment type="subcellular location">
    <subcellularLocation>
        <location evidence="1">Membrane</location>
    </subcellularLocation>
</comment>
<proteinExistence type="predicted"/>
<evidence type="ECO:0000256" key="1">
    <source>
        <dbReference type="ARBA" id="ARBA00004370"/>
    </source>
</evidence>
<dbReference type="AlphaFoldDB" id="A0A066UNU5"/>
<evidence type="ECO:0000259" key="3">
    <source>
        <dbReference type="Pfam" id="PF01370"/>
    </source>
</evidence>
<reference evidence="4 5" key="1">
    <citation type="journal article" date="2014" name="Genome Announc.">
        <title>Draft Genome Sequence of Moraxella bovoculi Strain 237T (ATCC BAA-1259T) Isolated from a Calf with Infectious Bovine Keratoconjunctivitis.</title>
        <authorList>
            <person name="Calcutt M.J."/>
            <person name="Foecking M.F."/>
            <person name="Martin N.T."/>
            <person name="Mhlanga-Mutangadura T."/>
            <person name="Reilly T.J."/>
        </authorList>
    </citation>
    <scope>NUCLEOTIDE SEQUENCE [LARGE SCALE GENOMIC DNA]</scope>
    <source>
        <strain evidence="4 5">237</strain>
    </source>
</reference>
<gene>
    <name evidence="4" type="ORF">MBO_01800</name>
</gene>
<dbReference type="RefSeq" id="WP_036362491.1">
    <property type="nucleotide sequence ID" value="NZ_AOMT01000005.1"/>
</dbReference>
<keyword evidence="2" id="KW-0472">Membrane</keyword>
<dbReference type="InterPro" id="IPR036291">
    <property type="entry name" value="NAD(P)-bd_dom_sf"/>
</dbReference>
<accession>A0A066UNU5</accession>
<dbReference type="eggNOG" id="COG0702">
    <property type="taxonomic scope" value="Bacteria"/>
</dbReference>
<protein>
    <submittedName>
        <fullName evidence="4">Nucleoside-diphosphate-sugar epimerase-like protein</fullName>
    </submittedName>
</protein>
<dbReference type="PANTHER" id="PTHR14097">
    <property type="entry name" value="OXIDOREDUCTASE HTATIP2"/>
    <property type="match status" value="1"/>
</dbReference>
<feature type="domain" description="NAD-dependent epimerase/dehydratase" evidence="3">
    <location>
        <begin position="6"/>
        <end position="153"/>
    </location>
</feature>
<dbReference type="EMBL" id="AOMT01000005">
    <property type="protein sequence ID" value="KDN25888.1"/>
    <property type="molecule type" value="Genomic_DNA"/>
</dbReference>
<evidence type="ECO:0000313" key="5">
    <source>
        <dbReference type="Proteomes" id="UP000035860"/>
    </source>
</evidence>
<dbReference type="Pfam" id="PF01370">
    <property type="entry name" value="Epimerase"/>
    <property type="match status" value="1"/>
</dbReference>